<dbReference type="SUPFAM" id="SSF101941">
    <property type="entry name" value="NAC domain"/>
    <property type="match status" value="1"/>
</dbReference>
<reference evidence="7 8" key="1">
    <citation type="journal article" date="2010" name="Nature">
        <title>Genome sequencing and analysis of the model grass Brachypodium distachyon.</title>
        <authorList>
            <consortium name="International Brachypodium Initiative"/>
        </authorList>
    </citation>
    <scope>NUCLEOTIDE SEQUENCE [LARGE SCALE GENOMIC DNA]</scope>
    <source>
        <strain evidence="7">Bd21</strain>
        <strain evidence="8">cv. Bd21</strain>
    </source>
</reference>
<accession>A0A0Q3RQ42</accession>
<keyword evidence="3" id="KW-0238">DNA-binding</keyword>
<dbReference type="GO" id="GO:0003677">
    <property type="term" value="F:DNA binding"/>
    <property type="evidence" value="ECO:0007669"/>
    <property type="project" value="UniProtKB-KW"/>
</dbReference>
<evidence type="ECO:0000256" key="2">
    <source>
        <dbReference type="ARBA" id="ARBA00023015"/>
    </source>
</evidence>
<evidence type="ECO:0000313" key="7">
    <source>
        <dbReference type="EMBL" id="KQK15122.1"/>
    </source>
</evidence>
<dbReference type="AlphaFoldDB" id="A0A0Q3RQ42"/>
<dbReference type="GeneID" id="100829651"/>
<dbReference type="OrthoDB" id="1424968at2759"/>
<dbReference type="PANTHER" id="PTHR31744:SF92">
    <property type="entry name" value="NAC DOMAIN-CONTAINING PROTEIN 87"/>
    <property type="match status" value="1"/>
</dbReference>
<proteinExistence type="predicted"/>
<gene>
    <name evidence="8" type="primary">LOC100829651</name>
    <name evidence="7" type="ORF">BRADI_1g20805v3</name>
</gene>
<evidence type="ECO:0000259" key="6">
    <source>
        <dbReference type="PROSITE" id="PS51005"/>
    </source>
</evidence>
<dbReference type="PANTHER" id="PTHR31744">
    <property type="entry name" value="PROTEIN CUP-SHAPED COTYLEDON 2-RELATED"/>
    <property type="match status" value="1"/>
</dbReference>
<dbReference type="EMBL" id="CM000880">
    <property type="protein sequence ID" value="KQK15122.1"/>
    <property type="molecule type" value="Genomic_DNA"/>
</dbReference>
<evidence type="ECO:0000256" key="1">
    <source>
        <dbReference type="ARBA" id="ARBA00004123"/>
    </source>
</evidence>
<reference evidence="7" key="2">
    <citation type="submission" date="2017-06" db="EMBL/GenBank/DDBJ databases">
        <title>WGS assembly of Brachypodium distachyon.</title>
        <authorList>
            <consortium name="The International Brachypodium Initiative"/>
            <person name="Lucas S."/>
            <person name="Harmon-Smith M."/>
            <person name="Lail K."/>
            <person name="Tice H."/>
            <person name="Grimwood J."/>
            <person name="Bruce D."/>
            <person name="Barry K."/>
            <person name="Shu S."/>
            <person name="Lindquist E."/>
            <person name="Wang M."/>
            <person name="Pitluck S."/>
            <person name="Vogel J.P."/>
            <person name="Garvin D.F."/>
            <person name="Mockler T.C."/>
            <person name="Schmutz J."/>
            <person name="Rokhsar D."/>
            <person name="Bevan M.W."/>
        </authorList>
    </citation>
    <scope>NUCLEOTIDE SEQUENCE</scope>
    <source>
        <strain evidence="7">Bd21</strain>
    </source>
</reference>
<dbReference type="Gene3D" id="2.170.150.80">
    <property type="entry name" value="NAC domain"/>
    <property type="match status" value="1"/>
</dbReference>
<evidence type="ECO:0000256" key="3">
    <source>
        <dbReference type="ARBA" id="ARBA00023125"/>
    </source>
</evidence>
<evidence type="ECO:0000313" key="8">
    <source>
        <dbReference type="EnsemblPlants" id="KQK15122"/>
    </source>
</evidence>
<evidence type="ECO:0000313" key="9">
    <source>
        <dbReference type="Proteomes" id="UP000008810"/>
    </source>
</evidence>
<evidence type="ECO:0000256" key="4">
    <source>
        <dbReference type="ARBA" id="ARBA00023163"/>
    </source>
</evidence>
<keyword evidence="4" id="KW-0804">Transcription</keyword>
<keyword evidence="2" id="KW-0805">Transcription regulation</keyword>
<comment type="subcellular location">
    <subcellularLocation>
        <location evidence="1">Nucleus</location>
    </subcellularLocation>
</comment>
<dbReference type="Proteomes" id="UP000008810">
    <property type="component" value="Chromosome 1"/>
</dbReference>
<dbReference type="InterPro" id="IPR036093">
    <property type="entry name" value="NAC_dom_sf"/>
</dbReference>
<dbReference type="GO" id="GO:0005634">
    <property type="term" value="C:nucleus"/>
    <property type="evidence" value="ECO:0007669"/>
    <property type="project" value="UniProtKB-SubCell"/>
</dbReference>
<dbReference type="GO" id="GO:0006355">
    <property type="term" value="P:regulation of DNA-templated transcription"/>
    <property type="evidence" value="ECO:0007669"/>
    <property type="project" value="InterPro"/>
</dbReference>
<dbReference type="Pfam" id="PF02365">
    <property type="entry name" value="NAM"/>
    <property type="match status" value="1"/>
</dbReference>
<dbReference type="KEGG" id="bdi:100829651"/>
<organism evidence="7">
    <name type="scientific">Brachypodium distachyon</name>
    <name type="common">Purple false brome</name>
    <name type="synonym">Trachynia distachya</name>
    <dbReference type="NCBI Taxonomy" id="15368"/>
    <lineage>
        <taxon>Eukaryota</taxon>
        <taxon>Viridiplantae</taxon>
        <taxon>Streptophyta</taxon>
        <taxon>Embryophyta</taxon>
        <taxon>Tracheophyta</taxon>
        <taxon>Spermatophyta</taxon>
        <taxon>Magnoliopsida</taxon>
        <taxon>Liliopsida</taxon>
        <taxon>Poales</taxon>
        <taxon>Poaceae</taxon>
        <taxon>BOP clade</taxon>
        <taxon>Pooideae</taxon>
        <taxon>Stipodae</taxon>
        <taxon>Brachypodieae</taxon>
        <taxon>Brachypodium</taxon>
    </lineage>
</organism>
<reference evidence="8" key="3">
    <citation type="submission" date="2018-08" db="UniProtKB">
        <authorList>
            <consortium name="EnsemblPlants"/>
        </authorList>
    </citation>
    <scope>IDENTIFICATION</scope>
    <source>
        <strain evidence="8">cv. Bd21</strain>
    </source>
</reference>
<sequence length="316" mass="35847">MGDLLHQQQLVLAPGFRFRPTDEEIVSFYLNKKVKDNSFCTTAIGEVDINKWEPWVLPLKAKMSGPGVQEWYFYYQKDRKYPTGRRINRTTEAGYWKVTGKDKEIFHGHGLLIGMKKTLVFYMGRAPNGKKTNWVMHEYMIPSYTTNDAINTSSNLKDEWVVCRVFHKNTKEVVMSCPMEQMNNDEITISMPMSMAGDDQQGFDTSIMACTQTIQLPPPMDPTSSMYKMYDNAGSSSLVPLATNDLYFGNNQASPMSFYQHHMQMPTQMDAMAGEGFMVAPTSGPSSMVLQDHNTNTADETFLVDQMGRDGMGNNF</sequence>
<evidence type="ECO:0000256" key="5">
    <source>
        <dbReference type="ARBA" id="ARBA00023242"/>
    </source>
</evidence>
<feature type="domain" description="NAC" evidence="6">
    <location>
        <begin position="12"/>
        <end position="168"/>
    </location>
</feature>
<keyword evidence="9" id="KW-1185">Reference proteome</keyword>
<keyword evidence="5" id="KW-0539">Nucleus</keyword>
<dbReference type="STRING" id="15368.A0A0Q3RQ42"/>
<dbReference type="InterPro" id="IPR003441">
    <property type="entry name" value="NAC-dom"/>
</dbReference>
<dbReference type="EnsemblPlants" id="KQK15122">
    <property type="protein sequence ID" value="KQK15122"/>
    <property type="gene ID" value="BRADI_1g20805v3"/>
</dbReference>
<dbReference type="PROSITE" id="PS51005">
    <property type="entry name" value="NAC"/>
    <property type="match status" value="1"/>
</dbReference>
<dbReference type="Gramene" id="KQK15122">
    <property type="protein sequence ID" value="KQK15122"/>
    <property type="gene ID" value="BRADI_1g20805v3"/>
</dbReference>
<dbReference type="RefSeq" id="XP_003559932.1">
    <property type="nucleotide sequence ID" value="XM_003559884.3"/>
</dbReference>
<protein>
    <recommendedName>
        <fullName evidence="6">NAC domain-containing protein</fullName>
    </recommendedName>
</protein>
<dbReference type="FunFam" id="2.170.150.80:FF:000006">
    <property type="entry name" value="NAC domain-containing protein 100-like"/>
    <property type="match status" value="1"/>
</dbReference>
<name>A0A0Q3RQ42_BRADI</name>